<evidence type="ECO:0000313" key="1">
    <source>
        <dbReference type="EMBL" id="QGY46145.1"/>
    </source>
</evidence>
<organism evidence="1 2">
    <name type="scientific">Maribellus comscasis</name>
    <dbReference type="NCBI Taxonomy" id="2681766"/>
    <lineage>
        <taxon>Bacteria</taxon>
        <taxon>Pseudomonadati</taxon>
        <taxon>Bacteroidota</taxon>
        <taxon>Bacteroidia</taxon>
        <taxon>Marinilabiliales</taxon>
        <taxon>Prolixibacteraceae</taxon>
        <taxon>Maribellus</taxon>
    </lineage>
</organism>
<dbReference type="AlphaFoldDB" id="A0A6I6JSV7"/>
<dbReference type="EMBL" id="CP046401">
    <property type="protein sequence ID" value="QGY46145.1"/>
    <property type="molecule type" value="Genomic_DNA"/>
</dbReference>
<dbReference type="InterPro" id="IPR014942">
    <property type="entry name" value="AbiEii"/>
</dbReference>
<protein>
    <submittedName>
        <fullName evidence="1">Uncharacterized protein</fullName>
    </submittedName>
</protein>
<name>A0A6I6JSV7_9BACT</name>
<evidence type="ECO:0000313" key="2">
    <source>
        <dbReference type="Proteomes" id="UP000428260"/>
    </source>
</evidence>
<proteinExistence type="predicted"/>
<gene>
    <name evidence="1" type="ORF">GM418_21485</name>
</gene>
<accession>A0A6I6JSV7</accession>
<dbReference type="Pfam" id="PF08843">
    <property type="entry name" value="AbiEii"/>
    <property type="match status" value="1"/>
</dbReference>
<dbReference type="KEGG" id="mcos:GM418_21485"/>
<keyword evidence="2" id="KW-1185">Reference proteome</keyword>
<dbReference type="Proteomes" id="UP000428260">
    <property type="component" value="Chromosome"/>
</dbReference>
<reference evidence="1 2" key="1">
    <citation type="submission" date="2019-11" db="EMBL/GenBank/DDBJ databases">
        <authorList>
            <person name="Zheng R.K."/>
            <person name="Sun C.M."/>
        </authorList>
    </citation>
    <scope>NUCLEOTIDE SEQUENCE [LARGE SCALE GENOMIC DNA]</scope>
    <source>
        <strain evidence="1 2">WC007</strain>
    </source>
</reference>
<sequence>MTTYYLDELLGTKLRALYQRKKGRDLFDLFYASQHSDLNLYQIIYCYREYMKFVVSKPPTLKEFIGNLKEKQVFPLFLGDMEGLLSPNVKYDQDKAFEWFEENIIPVIN</sequence>